<accession>A0A2P5YX59</accession>
<evidence type="ECO:0008006" key="4">
    <source>
        <dbReference type="Google" id="ProtNLM"/>
    </source>
</evidence>
<dbReference type="AlphaFoldDB" id="A0A2P5YX59"/>
<reference evidence="2 3" key="1">
    <citation type="submission" date="2015-01" db="EMBL/GenBank/DDBJ databases">
        <title>Genome of allotetraploid Gossypium barbadense reveals genomic plasticity and fiber elongation in cotton evolution.</title>
        <authorList>
            <person name="Chen X."/>
            <person name="Liu X."/>
            <person name="Zhao B."/>
            <person name="Zheng H."/>
            <person name="Hu Y."/>
            <person name="Lu G."/>
            <person name="Yang C."/>
            <person name="Chen J."/>
            <person name="Shan C."/>
            <person name="Zhang L."/>
            <person name="Zhou Y."/>
            <person name="Wang L."/>
            <person name="Guo W."/>
            <person name="Bai Y."/>
            <person name="Ruan J."/>
            <person name="Shangguan X."/>
            <person name="Mao Y."/>
            <person name="Jiang J."/>
            <person name="Zhu Y."/>
            <person name="Lei J."/>
            <person name="Kang H."/>
            <person name="Chen S."/>
            <person name="He X."/>
            <person name="Wang R."/>
            <person name="Wang Y."/>
            <person name="Chen J."/>
            <person name="Wang L."/>
            <person name="Yu S."/>
            <person name="Wang B."/>
            <person name="Wei J."/>
            <person name="Song S."/>
            <person name="Lu X."/>
            <person name="Gao Z."/>
            <person name="Gu W."/>
            <person name="Deng X."/>
            <person name="Ma D."/>
            <person name="Wang S."/>
            <person name="Liang W."/>
            <person name="Fang L."/>
            <person name="Cai C."/>
            <person name="Zhu X."/>
            <person name="Zhou B."/>
            <person name="Zhang Y."/>
            <person name="Chen Z."/>
            <person name="Xu S."/>
            <person name="Zhu R."/>
            <person name="Wang S."/>
            <person name="Zhang T."/>
            <person name="Zhao G."/>
        </authorList>
    </citation>
    <scope>NUCLEOTIDE SEQUENCE [LARGE SCALE GENOMIC DNA]</scope>
    <source>
        <strain evidence="3">cv. Xinhai21</strain>
        <tissue evidence="2">Leaf</tissue>
    </source>
</reference>
<sequence>MMSEFRARKHPSDSRERASRKDFCEHLRVLGIVPPESDRLVPRLLLKGRLPACFHQNIRALSWIIPFKYPWIRLCSYLAEHSPCLPNASPIQIGPVYNSFVKKPDYDNKEQPEEYNKPEGEEQPNLPIGVEGLVLCKSGPKYSPIQGALARITCLVVDENGYEKTHSVCSGETDAKGYFFARLSPSISEDGSLSKLTECKALLESSPLETCNVPVNVNKGISGVPLSDFRILNHIRIKLYSVGPFFFTSQPNNSVPNGY</sequence>
<dbReference type="Pfam" id="PF01190">
    <property type="entry name" value="Pollen_Ole_e_1"/>
    <property type="match status" value="1"/>
</dbReference>
<dbReference type="GO" id="GO:0009723">
    <property type="term" value="P:response to ethylene"/>
    <property type="evidence" value="ECO:0007669"/>
    <property type="project" value="TreeGrafter"/>
</dbReference>
<organism evidence="2 3">
    <name type="scientific">Gossypium barbadense</name>
    <name type="common">Sea Island cotton</name>
    <name type="synonym">Hibiscus barbadensis</name>
    <dbReference type="NCBI Taxonomy" id="3634"/>
    <lineage>
        <taxon>Eukaryota</taxon>
        <taxon>Viridiplantae</taxon>
        <taxon>Streptophyta</taxon>
        <taxon>Embryophyta</taxon>
        <taxon>Tracheophyta</taxon>
        <taxon>Spermatophyta</taxon>
        <taxon>Magnoliopsida</taxon>
        <taxon>eudicotyledons</taxon>
        <taxon>Gunneridae</taxon>
        <taxon>Pentapetalae</taxon>
        <taxon>rosids</taxon>
        <taxon>malvids</taxon>
        <taxon>Malvales</taxon>
        <taxon>Malvaceae</taxon>
        <taxon>Malvoideae</taxon>
        <taxon>Gossypium</taxon>
    </lineage>
</organism>
<dbReference type="PANTHER" id="PTHR33470:SF36">
    <property type="entry name" value="PROLINE-RICH PROTEIN 1-LIKE"/>
    <property type="match status" value="1"/>
</dbReference>
<proteinExistence type="predicted"/>
<evidence type="ECO:0000313" key="2">
    <source>
        <dbReference type="EMBL" id="PPS20181.1"/>
    </source>
</evidence>
<keyword evidence="1" id="KW-0732">Signal</keyword>
<name>A0A2P5YX59_GOSBA</name>
<dbReference type="GO" id="GO:0071944">
    <property type="term" value="C:cell periphery"/>
    <property type="evidence" value="ECO:0007669"/>
    <property type="project" value="TreeGrafter"/>
</dbReference>
<dbReference type="EMBL" id="KZ662711">
    <property type="protein sequence ID" value="PPS20181.1"/>
    <property type="molecule type" value="Genomic_DNA"/>
</dbReference>
<evidence type="ECO:0000313" key="3">
    <source>
        <dbReference type="Proteomes" id="UP000239757"/>
    </source>
</evidence>
<evidence type="ECO:0000256" key="1">
    <source>
        <dbReference type="ARBA" id="ARBA00022729"/>
    </source>
</evidence>
<protein>
    <recommendedName>
        <fullName evidence="4">Proline-rich protein 3</fullName>
    </recommendedName>
</protein>
<dbReference type="OrthoDB" id="1847243at2759"/>
<dbReference type="Proteomes" id="UP000239757">
    <property type="component" value="Unassembled WGS sequence"/>
</dbReference>
<gene>
    <name evidence="2" type="ORF">GOBAR_AA00383</name>
</gene>
<dbReference type="PANTHER" id="PTHR33470">
    <property type="entry name" value="OS01G0164075 PROTEIN"/>
    <property type="match status" value="1"/>
</dbReference>